<feature type="compositionally biased region" description="Basic residues" evidence="1">
    <location>
        <begin position="45"/>
        <end position="58"/>
    </location>
</feature>
<accession>A0AAQ3U3M2</accession>
<evidence type="ECO:0000256" key="1">
    <source>
        <dbReference type="SAM" id="MobiDB-lite"/>
    </source>
</evidence>
<dbReference type="Proteomes" id="UP001341281">
    <property type="component" value="Chromosome 07"/>
</dbReference>
<dbReference type="AlphaFoldDB" id="A0AAQ3U3M2"/>
<protein>
    <submittedName>
        <fullName evidence="2">Uncharacterized protein</fullName>
    </submittedName>
</protein>
<feature type="region of interest" description="Disordered" evidence="1">
    <location>
        <begin position="1"/>
        <end position="72"/>
    </location>
</feature>
<name>A0AAQ3U3M2_PASNO</name>
<gene>
    <name evidence="2" type="ORF">U9M48_031758</name>
</gene>
<evidence type="ECO:0000313" key="2">
    <source>
        <dbReference type="EMBL" id="WVZ84768.1"/>
    </source>
</evidence>
<dbReference type="EMBL" id="CP144751">
    <property type="protein sequence ID" value="WVZ84768.1"/>
    <property type="molecule type" value="Genomic_DNA"/>
</dbReference>
<keyword evidence="3" id="KW-1185">Reference proteome</keyword>
<reference evidence="2 3" key="1">
    <citation type="submission" date="2024-02" db="EMBL/GenBank/DDBJ databases">
        <title>High-quality chromosome-scale genome assembly of Pensacola bahiagrass (Paspalum notatum Flugge var. saurae).</title>
        <authorList>
            <person name="Vega J.M."/>
            <person name="Podio M."/>
            <person name="Orjuela J."/>
            <person name="Siena L.A."/>
            <person name="Pessino S.C."/>
            <person name="Combes M.C."/>
            <person name="Mariac C."/>
            <person name="Albertini E."/>
            <person name="Pupilli F."/>
            <person name="Ortiz J.P.A."/>
            <person name="Leblanc O."/>
        </authorList>
    </citation>
    <scope>NUCLEOTIDE SEQUENCE [LARGE SCALE GENOMIC DNA]</scope>
    <source>
        <strain evidence="2">R1</strain>
        <tissue evidence="2">Leaf</tissue>
    </source>
</reference>
<proteinExistence type="predicted"/>
<feature type="compositionally biased region" description="Polar residues" evidence="1">
    <location>
        <begin position="59"/>
        <end position="69"/>
    </location>
</feature>
<evidence type="ECO:0000313" key="3">
    <source>
        <dbReference type="Proteomes" id="UP001341281"/>
    </source>
</evidence>
<sequence>MKIHGLFGPCGPVFPRPQSPSPRRRPSEFRLPREPPPPLYCSSQRRLRGSPHYARGHRSATSSLSSPWQGTEWRFEESGPRRGIDVLLDLLSLVDFCPLRRSSSGSAVQAIQLN</sequence>
<organism evidence="2 3">
    <name type="scientific">Paspalum notatum var. saurae</name>
    <dbReference type="NCBI Taxonomy" id="547442"/>
    <lineage>
        <taxon>Eukaryota</taxon>
        <taxon>Viridiplantae</taxon>
        <taxon>Streptophyta</taxon>
        <taxon>Embryophyta</taxon>
        <taxon>Tracheophyta</taxon>
        <taxon>Spermatophyta</taxon>
        <taxon>Magnoliopsida</taxon>
        <taxon>Liliopsida</taxon>
        <taxon>Poales</taxon>
        <taxon>Poaceae</taxon>
        <taxon>PACMAD clade</taxon>
        <taxon>Panicoideae</taxon>
        <taxon>Andropogonodae</taxon>
        <taxon>Paspaleae</taxon>
        <taxon>Paspalinae</taxon>
        <taxon>Paspalum</taxon>
    </lineage>
</organism>